<dbReference type="SUPFAM" id="SSF50916">
    <property type="entry name" value="Rap30/74 interaction domains"/>
    <property type="match status" value="1"/>
</dbReference>
<evidence type="ECO:0000256" key="3">
    <source>
        <dbReference type="ARBA" id="ARBA00021453"/>
    </source>
</evidence>
<dbReference type="AlphaFoldDB" id="A0A2N5SIH3"/>
<evidence type="ECO:0000313" key="13">
    <source>
        <dbReference type="EMBL" id="PLW13048.1"/>
    </source>
</evidence>
<evidence type="ECO:0000256" key="9">
    <source>
        <dbReference type="ARBA" id="ARBA00081863"/>
    </source>
</evidence>
<feature type="compositionally biased region" description="Acidic residues" evidence="10">
    <location>
        <begin position="516"/>
        <end position="548"/>
    </location>
</feature>
<dbReference type="PANTHER" id="PTHR10445">
    <property type="entry name" value="GENERAL TRANSCRIPTION FACTOR IIF SUBUNIT 2"/>
    <property type="match status" value="1"/>
</dbReference>
<feature type="region of interest" description="Disordered" evidence="10">
    <location>
        <begin position="1"/>
        <end position="32"/>
    </location>
</feature>
<feature type="domain" description="TFIIF beta subunit N-terminal" evidence="12">
    <location>
        <begin position="220"/>
        <end position="352"/>
    </location>
</feature>
<gene>
    <name evidence="13" type="ORF">PCANC_19324</name>
</gene>
<dbReference type="InterPro" id="IPR018247">
    <property type="entry name" value="EF_Hand_1_Ca_BS"/>
</dbReference>
<dbReference type="STRING" id="200324.A0A2N5SIH3"/>
<comment type="subcellular location">
    <subcellularLocation>
        <location evidence="1">Nucleus</location>
    </subcellularLocation>
</comment>
<feature type="region of interest" description="Disordered" evidence="10">
    <location>
        <begin position="495"/>
        <end position="548"/>
    </location>
</feature>
<dbReference type="InterPro" id="IPR040504">
    <property type="entry name" value="TFIIF_beta_N"/>
</dbReference>
<evidence type="ECO:0000256" key="10">
    <source>
        <dbReference type="SAM" id="MobiDB-lite"/>
    </source>
</evidence>
<reference evidence="13 14" key="1">
    <citation type="submission" date="2017-11" db="EMBL/GenBank/DDBJ databases">
        <title>De novo assembly and phasing of dikaryotic genomes from two isolates of Puccinia coronata f. sp. avenae, the causal agent of oat crown rust.</title>
        <authorList>
            <person name="Miller M.E."/>
            <person name="Zhang Y."/>
            <person name="Omidvar V."/>
            <person name="Sperschneider J."/>
            <person name="Schwessinger B."/>
            <person name="Raley C."/>
            <person name="Palmer J.M."/>
            <person name="Garnica D."/>
            <person name="Upadhyaya N."/>
            <person name="Rathjen J."/>
            <person name="Taylor J.M."/>
            <person name="Park R.F."/>
            <person name="Dodds P.N."/>
            <person name="Hirsch C.D."/>
            <person name="Kianian S.F."/>
            <person name="Figueroa M."/>
        </authorList>
    </citation>
    <scope>NUCLEOTIDE SEQUENCE [LARGE SCALE GENOMIC DNA]</scope>
    <source>
        <strain evidence="13">12NC29</strain>
    </source>
</reference>
<evidence type="ECO:0000256" key="2">
    <source>
        <dbReference type="ARBA" id="ARBA00009543"/>
    </source>
</evidence>
<dbReference type="Gene3D" id="1.10.10.10">
    <property type="entry name" value="Winged helix-like DNA-binding domain superfamily/Winged helix DNA-binding domain"/>
    <property type="match status" value="1"/>
</dbReference>
<evidence type="ECO:0000259" key="11">
    <source>
        <dbReference type="Pfam" id="PF02270"/>
    </source>
</evidence>
<protein>
    <recommendedName>
        <fullName evidence="3">Transcription initiation factor IIF subunit beta</fullName>
    </recommendedName>
    <alternativeName>
        <fullName evidence="9">TFIIF medium subunit</fullName>
    </alternativeName>
    <alternativeName>
        <fullName evidence="8">TFIIF-beta</fullName>
    </alternativeName>
</protein>
<dbReference type="GO" id="GO:0005674">
    <property type="term" value="C:transcription factor TFIIF complex"/>
    <property type="evidence" value="ECO:0007669"/>
    <property type="project" value="InterPro"/>
</dbReference>
<accession>A0A2N5SIH3</accession>
<feature type="region of interest" description="Disordered" evidence="10">
    <location>
        <begin position="304"/>
        <end position="330"/>
    </location>
</feature>
<dbReference type="InterPro" id="IPR036388">
    <property type="entry name" value="WH-like_DNA-bd_sf"/>
</dbReference>
<keyword evidence="4" id="KW-0805">Transcription regulation</keyword>
<dbReference type="GO" id="GO:0006367">
    <property type="term" value="P:transcription initiation at RNA polymerase II promoter"/>
    <property type="evidence" value="ECO:0007669"/>
    <property type="project" value="InterPro"/>
</dbReference>
<dbReference type="GO" id="GO:0003677">
    <property type="term" value="F:DNA binding"/>
    <property type="evidence" value="ECO:0007669"/>
    <property type="project" value="UniProtKB-KW"/>
</dbReference>
<dbReference type="Pfam" id="PF17683">
    <property type="entry name" value="TFIIF_beta_N"/>
    <property type="match status" value="1"/>
</dbReference>
<evidence type="ECO:0000256" key="1">
    <source>
        <dbReference type="ARBA" id="ARBA00004123"/>
    </source>
</evidence>
<dbReference type="InterPro" id="IPR040450">
    <property type="entry name" value="TFIIF_beta_HTH"/>
</dbReference>
<dbReference type="EMBL" id="PGCJ01000962">
    <property type="protein sequence ID" value="PLW13048.1"/>
    <property type="molecule type" value="Genomic_DNA"/>
</dbReference>
<feature type="region of interest" description="Disordered" evidence="10">
    <location>
        <begin position="151"/>
        <end position="188"/>
    </location>
</feature>
<keyword evidence="5" id="KW-0238">DNA-binding</keyword>
<name>A0A2N5SIH3_9BASI</name>
<evidence type="ECO:0000256" key="7">
    <source>
        <dbReference type="ARBA" id="ARBA00023242"/>
    </source>
</evidence>
<proteinExistence type="inferred from homology"/>
<evidence type="ECO:0000256" key="4">
    <source>
        <dbReference type="ARBA" id="ARBA00023015"/>
    </source>
</evidence>
<comment type="caution">
    <text evidence="13">The sequence shown here is derived from an EMBL/GenBank/DDBJ whole genome shotgun (WGS) entry which is preliminary data.</text>
</comment>
<keyword evidence="6" id="KW-0804">Transcription</keyword>
<dbReference type="CDD" id="cd07980">
    <property type="entry name" value="TFIIF_beta"/>
    <property type="match status" value="1"/>
</dbReference>
<sequence length="548" mass="60710">MVHLVHSGTISQHRARPKDTGVPARSQDCVKRTEGATWDTVPVPVPMPPLRLHGSPGRTGCATVMRLQPELSQAGPDDDLAQTAWYCPSAVTSLEGATHNNGAPIAALVPSSFYSKFDSTQMSGDLVVWPMSCMPFWQIVFVANGTLRSCQHDDPQSRTGDRLPESPARSPISKATPHAGSPRLEMEDEKERLAIDLDSTPVVEEEDCDEDLEMSGAGHLTWLVKIPKFLSERWQEQAQLGGTGADLGVMRVHEEDESGGPRKIELILNDVPNLTPVPKNYKLDIRNAASMNLFVFDELAKPEPVASTSKPEPAESSSTHKLDMPPRRVRPKVARRPQLVGRIAHECQVSPVLDDNYRAVMRARQKKASQPKRTIKRVTQDVGTLNRMASGMTSHAQASKFAAFTRSVAKSQGTEKFTRMPRTELMDALFASFLRYDYWATKTLREQTKQPEAYLKEILTEIATLLKAGPYVGHWVLKPEYAQLNRSNAAAKFAEDEALGRAAEAQEGDKSPSKMDEDDDENFGTDDDDDDDDDDNDDDDDLDMEEVC</sequence>
<evidence type="ECO:0000256" key="6">
    <source>
        <dbReference type="ARBA" id="ARBA00023163"/>
    </source>
</evidence>
<dbReference type="Pfam" id="PF02270">
    <property type="entry name" value="TFIIF_beta"/>
    <property type="match status" value="1"/>
</dbReference>
<dbReference type="PROSITE" id="PS00018">
    <property type="entry name" value="EF_HAND_1"/>
    <property type="match status" value="1"/>
</dbReference>
<feature type="domain" description="TFIIF beta subunit HTH" evidence="11">
    <location>
        <begin position="418"/>
        <end position="481"/>
    </location>
</feature>
<dbReference type="OrthoDB" id="449280at2759"/>
<dbReference type="SUPFAM" id="SSF46785">
    <property type="entry name" value="Winged helix' DNA-binding domain"/>
    <property type="match status" value="1"/>
</dbReference>
<dbReference type="InterPro" id="IPR003196">
    <property type="entry name" value="TFIIF_beta"/>
</dbReference>
<keyword evidence="14" id="KW-1185">Reference proteome</keyword>
<evidence type="ECO:0000256" key="5">
    <source>
        <dbReference type="ARBA" id="ARBA00023125"/>
    </source>
</evidence>
<evidence type="ECO:0000259" key="12">
    <source>
        <dbReference type="Pfam" id="PF17683"/>
    </source>
</evidence>
<keyword evidence="7" id="KW-0539">Nucleus</keyword>
<dbReference type="FunFam" id="1.10.10.10:FF:000035">
    <property type="entry name" value="General transcription factor IIF subunit 2"/>
    <property type="match status" value="1"/>
</dbReference>
<comment type="similarity">
    <text evidence="2">Belongs to the TFIIF beta subunit family.</text>
</comment>
<dbReference type="InterPro" id="IPR011039">
    <property type="entry name" value="TFIIF_interaction"/>
</dbReference>
<dbReference type="PANTHER" id="PTHR10445:SF0">
    <property type="entry name" value="GENERAL TRANSCRIPTION FACTOR IIF SUBUNIT 2"/>
    <property type="match status" value="1"/>
</dbReference>
<dbReference type="InterPro" id="IPR036390">
    <property type="entry name" value="WH_DNA-bd_sf"/>
</dbReference>
<evidence type="ECO:0000256" key="8">
    <source>
        <dbReference type="ARBA" id="ARBA00081473"/>
    </source>
</evidence>
<organism evidence="13 14">
    <name type="scientific">Puccinia coronata f. sp. avenae</name>
    <dbReference type="NCBI Taxonomy" id="200324"/>
    <lineage>
        <taxon>Eukaryota</taxon>
        <taxon>Fungi</taxon>
        <taxon>Dikarya</taxon>
        <taxon>Basidiomycota</taxon>
        <taxon>Pucciniomycotina</taxon>
        <taxon>Pucciniomycetes</taxon>
        <taxon>Pucciniales</taxon>
        <taxon>Pucciniaceae</taxon>
        <taxon>Puccinia</taxon>
    </lineage>
</organism>
<feature type="compositionally biased region" description="Polar residues" evidence="10">
    <location>
        <begin position="306"/>
        <end position="317"/>
    </location>
</feature>
<evidence type="ECO:0000313" key="14">
    <source>
        <dbReference type="Proteomes" id="UP000235388"/>
    </source>
</evidence>
<dbReference type="Proteomes" id="UP000235388">
    <property type="component" value="Unassembled WGS sequence"/>
</dbReference>
<feature type="compositionally biased region" description="Basic and acidic residues" evidence="10">
    <location>
        <begin position="151"/>
        <end position="164"/>
    </location>
</feature>